<evidence type="ECO:0000256" key="2">
    <source>
        <dbReference type="ARBA" id="ARBA00022723"/>
    </source>
</evidence>
<dbReference type="Pfam" id="PF03055">
    <property type="entry name" value="RPE65"/>
    <property type="match status" value="1"/>
</dbReference>
<protein>
    <recommendedName>
        <fullName evidence="6">Dioxygenase</fullName>
        <ecNumber evidence="6">1.13.11.-</ecNumber>
    </recommendedName>
</protein>
<dbReference type="GO" id="GO:0010436">
    <property type="term" value="F:carotenoid dioxygenase activity"/>
    <property type="evidence" value="ECO:0007669"/>
    <property type="project" value="TreeGrafter"/>
</dbReference>
<gene>
    <name evidence="7" type="ORF">CSW64_03970</name>
</gene>
<comment type="similarity">
    <text evidence="1 6">Belongs to the carotenoid oxygenase family.</text>
</comment>
<keyword evidence="6" id="KW-0223">Dioxygenase</keyword>
<evidence type="ECO:0000256" key="6">
    <source>
        <dbReference type="RuleBase" id="RU364048"/>
    </source>
</evidence>
<sequence>MDGDARINPYLTGNFAPVRTEDDFELEVVGEIPAGLRGALYRNGPNPQFEPRDPNHHWFSGDGMIHGFFVGDGKVSYRNRWVRTEKWNLEHAEGRSLFGTFGNPMTTDPEYIGRDTGGAANTNIVWHGGKLLALEEAHAPFAIDPDSLEPVGSVDLGGKVTAHPKFDPDTGEMVFFGYADAMMPLSPMVSYGVADKDGRLTRRETFEAPYSSMVHDFMVTRNHVLFPILPLTGSLERAMGGKPPFAWEPEKPALVGVMRRDEDTTKIRWFSTDACYVFHVMNAWEDGSKVVADVMKYDVAPLFPLADGRRGRQCGAYLVRWTFDLADASDTIREERLDDLAGEFPRYDERFTFEQNRHGWFAGQTTKPGDIRTNTVSHIDLKTGRRGDYIAPVGDGVGEPVFVHRSDDAPEGDGWVLAVAYRAAEDRSELLVFEAQDIAAGPVAVAKVPRRVPYGFHGNWVDGR</sequence>
<feature type="binding site" evidence="5">
    <location>
        <position position="457"/>
    </location>
    <ligand>
        <name>Fe cation</name>
        <dbReference type="ChEBI" id="CHEBI:24875"/>
        <note>catalytic</note>
    </ligand>
</feature>
<dbReference type="EMBL" id="CP024201">
    <property type="protein sequence ID" value="ATQ41628.1"/>
    <property type="molecule type" value="Genomic_DNA"/>
</dbReference>
<dbReference type="RefSeq" id="WP_099620885.1">
    <property type="nucleotide sequence ID" value="NZ_CP024201.1"/>
</dbReference>
<keyword evidence="8" id="KW-1185">Reference proteome</keyword>
<keyword evidence="4 5" id="KW-0408">Iron</keyword>
<feature type="binding site" evidence="5">
    <location>
        <position position="215"/>
    </location>
    <ligand>
        <name>Fe cation</name>
        <dbReference type="ChEBI" id="CHEBI:24875"/>
        <note>catalytic</note>
    </ligand>
</feature>
<evidence type="ECO:0000313" key="8">
    <source>
        <dbReference type="Proteomes" id="UP000228945"/>
    </source>
</evidence>
<dbReference type="EC" id="1.13.11.-" evidence="6"/>
<evidence type="ECO:0000256" key="1">
    <source>
        <dbReference type="ARBA" id="ARBA00006787"/>
    </source>
</evidence>
<dbReference type="GO" id="GO:0046872">
    <property type="term" value="F:metal ion binding"/>
    <property type="evidence" value="ECO:0007669"/>
    <property type="project" value="UniProtKB-KW"/>
</dbReference>
<evidence type="ECO:0000313" key="7">
    <source>
        <dbReference type="EMBL" id="ATQ41628.1"/>
    </source>
</evidence>
<evidence type="ECO:0000256" key="3">
    <source>
        <dbReference type="ARBA" id="ARBA00023002"/>
    </source>
</evidence>
<dbReference type="AlphaFoldDB" id="A0A2D2AUE4"/>
<keyword evidence="3 6" id="KW-0560">Oxidoreductase</keyword>
<evidence type="ECO:0000256" key="5">
    <source>
        <dbReference type="PIRSR" id="PIRSR604294-1"/>
    </source>
</evidence>
<feature type="binding site" evidence="5">
    <location>
        <position position="279"/>
    </location>
    <ligand>
        <name>Fe cation</name>
        <dbReference type="ChEBI" id="CHEBI:24875"/>
        <note>catalytic</note>
    </ligand>
</feature>
<dbReference type="PANTHER" id="PTHR10543:SF89">
    <property type="entry name" value="CAROTENOID 9,10(9',10')-CLEAVAGE DIOXYGENASE 1"/>
    <property type="match status" value="1"/>
</dbReference>
<dbReference type="InterPro" id="IPR004294">
    <property type="entry name" value="Carotenoid_Oase"/>
</dbReference>
<evidence type="ECO:0000256" key="4">
    <source>
        <dbReference type="ARBA" id="ARBA00023004"/>
    </source>
</evidence>
<dbReference type="OrthoDB" id="6636843at2"/>
<keyword evidence="2 5" id="KW-0479">Metal-binding</keyword>
<proteinExistence type="inferred from homology"/>
<name>A0A2D2AUE4_9CAUL</name>
<accession>A0A2D2AUE4</accession>
<reference evidence="7 8" key="1">
    <citation type="submission" date="2017-10" db="EMBL/GenBank/DDBJ databases">
        <title>Genome sequence of Caulobacter mirabilis FWC38.</title>
        <authorList>
            <person name="Fiebig A."/>
            <person name="Crosson S."/>
        </authorList>
    </citation>
    <scope>NUCLEOTIDE SEQUENCE [LARGE SCALE GENOMIC DNA]</scope>
    <source>
        <strain evidence="7 8">FWC 38</strain>
    </source>
</reference>
<dbReference type="KEGG" id="cmb:CSW64_03970"/>
<feature type="binding site" evidence="5">
    <location>
        <position position="163"/>
    </location>
    <ligand>
        <name>Fe cation</name>
        <dbReference type="ChEBI" id="CHEBI:24875"/>
        <note>catalytic</note>
    </ligand>
</feature>
<dbReference type="PANTHER" id="PTHR10543">
    <property type="entry name" value="BETA-CAROTENE DIOXYGENASE"/>
    <property type="match status" value="1"/>
</dbReference>
<organism evidence="7 8">
    <name type="scientific">Caulobacter mirabilis</name>
    <dbReference type="NCBI Taxonomy" id="69666"/>
    <lineage>
        <taxon>Bacteria</taxon>
        <taxon>Pseudomonadati</taxon>
        <taxon>Pseudomonadota</taxon>
        <taxon>Alphaproteobacteria</taxon>
        <taxon>Caulobacterales</taxon>
        <taxon>Caulobacteraceae</taxon>
        <taxon>Caulobacter</taxon>
    </lineage>
</organism>
<comment type="cofactor">
    <cofactor evidence="5 6">
        <name>Fe(2+)</name>
        <dbReference type="ChEBI" id="CHEBI:29033"/>
    </cofactor>
    <text evidence="5 6">Binds 1 Fe(2+) ion per subunit.</text>
</comment>
<dbReference type="GO" id="GO:0016121">
    <property type="term" value="P:carotene catabolic process"/>
    <property type="evidence" value="ECO:0007669"/>
    <property type="project" value="TreeGrafter"/>
</dbReference>
<dbReference type="Proteomes" id="UP000228945">
    <property type="component" value="Chromosome"/>
</dbReference>